<dbReference type="InterPro" id="IPR041602">
    <property type="entry name" value="Quercetinase_C"/>
</dbReference>
<dbReference type="InterPro" id="IPR014710">
    <property type="entry name" value="RmlC-like_jellyroll"/>
</dbReference>
<comment type="caution">
    <text evidence="6">The sequence shown here is derived from an EMBL/GenBank/DDBJ whole genome shotgun (WGS) entry which is preliminary data.</text>
</comment>
<evidence type="ECO:0008006" key="8">
    <source>
        <dbReference type="Google" id="ProtNLM"/>
    </source>
</evidence>
<evidence type="ECO:0000313" key="7">
    <source>
        <dbReference type="Proteomes" id="UP000537141"/>
    </source>
</evidence>
<evidence type="ECO:0000313" key="6">
    <source>
        <dbReference type="EMBL" id="MBB6543582.1"/>
    </source>
</evidence>
<dbReference type="InterPro" id="IPR011051">
    <property type="entry name" value="RmlC_Cupin_sf"/>
</dbReference>
<feature type="binding site" evidence="2">
    <location>
        <position position="108"/>
    </location>
    <ligand>
        <name>Fe cation</name>
        <dbReference type="ChEBI" id="CHEBI:24875"/>
    </ligand>
</feature>
<feature type="domain" description="Quercetin 2,3-dioxygenase C-terminal cupin" evidence="5">
    <location>
        <begin position="160"/>
        <end position="242"/>
    </location>
</feature>
<evidence type="ECO:0000256" key="2">
    <source>
        <dbReference type="PIRSR" id="PIRSR006232-1"/>
    </source>
</evidence>
<keyword evidence="7" id="KW-1185">Reference proteome</keyword>
<dbReference type="AlphaFoldDB" id="A0A7X0NHJ1"/>
<gene>
    <name evidence="6" type="ORF">HNQ55_002103</name>
</gene>
<dbReference type="EMBL" id="JACHHU010000016">
    <property type="protein sequence ID" value="MBB6543582.1"/>
    <property type="molecule type" value="Genomic_DNA"/>
</dbReference>
<dbReference type="CDD" id="cd02910">
    <property type="entry name" value="cupin_Yhhw_N"/>
    <property type="match status" value="1"/>
</dbReference>
<keyword evidence="2" id="KW-0479">Metal-binding</keyword>
<keyword evidence="2" id="KW-0408">Iron</keyword>
<name>A0A7X0NHJ1_9GAMM</name>
<feature type="binding site" evidence="2">
    <location>
        <position position="110"/>
    </location>
    <ligand>
        <name>Fe cation</name>
        <dbReference type="ChEBI" id="CHEBI:24875"/>
    </ligand>
</feature>
<dbReference type="SUPFAM" id="SSF51182">
    <property type="entry name" value="RmlC-like cupins"/>
    <property type="match status" value="1"/>
</dbReference>
<proteinExistence type="inferred from homology"/>
<organism evidence="6 7">
    <name type="scientific">Thalassotalea piscium</name>
    <dbReference type="NCBI Taxonomy" id="1230533"/>
    <lineage>
        <taxon>Bacteria</taxon>
        <taxon>Pseudomonadati</taxon>
        <taxon>Pseudomonadota</taxon>
        <taxon>Gammaproteobacteria</taxon>
        <taxon>Alteromonadales</taxon>
        <taxon>Colwelliaceae</taxon>
        <taxon>Thalassotalea</taxon>
    </lineage>
</organism>
<feature type="domain" description="Pirin N-terminal" evidence="4">
    <location>
        <begin position="22"/>
        <end position="125"/>
    </location>
</feature>
<evidence type="ECO:0000259" key="5">
    <source>
        <dbReference type="Pfam" id="PF17954"/>
    </source>
</evidence>
<dbReference type="GO" id="GO:0046872">
    <property type="term" value="F:metal ion binding"/>
    <property type="evidence" value="ECO:0007669"/>
    <property type="project" value="UniProtKB-KW"/>
</dbReference>
<dbReference type="Pfam" id="PF02678">
    <property type="entry name" value="Pirin"/>
    <property type="match status" value="1"/>
</dbReference>
<dbReference type="PANTHER" id="PTHR43212:SF3">
    <property type="entry name" value="QUERCETIN 2,3-DIOXYGENASE"/>
    <property type="match status" value="1"/>
</dbReference>
<protein>
    <recommendedName>
        <fullName evidence="8">Pirin family protein</fullName>
    </recommendedName>
</protein>
<dbReference type="PIRSF" id="PIRSF006232">
    <property type="entry name" value="Pirin"/>
    <property type="match status" value="1"/>
</dbReference>
<dbReference type="Pfam" id="PF17954">
    <property type="entry name" value="Pirin_C_2"/>
    <property type="match status" value="1"/>
</dbReference>
<dbReference type="InterPro" id="IPR003829">
    <property type="entry name" value="Pirin_N_dom"/>
</dbReference>
<dbReference type="Proteomes" id="UP000537141">
    <property type="component" value="Unassembled WGS sequence"/>
</dbReference>
<evidence type="ECO:0000256" key="1">
    <source>
        <dbReference type="ARBA" id="ARBA00008416"/>
    </source>
</evidence>
<evidence type="ECO:0000256" key="3">
    <source>
        <dbReference type="RuleBase" id="RU003457"/>
    </source>
</evidence>
<feature type="binding site" evidence="2">
    <location>
        <position position="65"/>
    </location>
    <ligand>
        <name>Fe cation</name>
        <dbReference type="ChEBI" id="CHEBI:24875"/>
    </ligand>
</feature>
<accession>A0A7X0NHJ1</accession>
<dbReference type="RefSeq" id="WP_184424365.1">
    <property type="nucleotide sequence ID" value="NZ_AP027362.1"/>
</dbReference>
<feature type="binding site" evidence="2">
    <location>
        <position position="63"/>
    </location>
    <ligand>
        <name>Fe cation</name>
        <dbReference type="ChEBI" id="CHEBI:24875"/>
    </ligand>
</feature>
<comment type="similarity">
    <text evidence="1 3">Belongs to the pirin family.</text>
</comment>
<reference evidence="6 7" key="1">
    <citation type="submission" date="2020-08" db="EMBL/GenBank/DDBJ databases">
        <title>Genomic Encyclopedia of Type Strains, Phase IV (KMG-IV): sequencing the most valuable type-strain genomes for metagenomic binning, comparative biology and taxonomic classification.</title>
        <authorList>
            <person name="Goeker M."/>
        </authorList>
    </citation>
    <scope>NUCLEOTIDE SEQUENCE [LARGE SCALE GENOMIC DNA]</scope>
    <source>
        <strain evidence="6 7">DSM 26287</strain>
    </source>
</reference>
<dbReference type="InterPro" id="IPR012093">
    <property type="entry name" value="Pirin"/>
</dbReference>
<dbReference type="Gene3D" id="2.60.120.10">
    <property type="entry name" value="Jelly Rolls"/>
    <property type="match status" value="2"/>
</dbReference>
<dbReference type="PANTHER" id="PTHR43212">
    <property type="entry name" value="QUERCETIN 2,3-DIOXYGENASE"/>
    <property type="match status" value="1"/>
</dbReference>
<evidence type="ECO:0000259" key="4">
    <source>
        <dbReference type="Pfam" id="PF02678"/>
    </source>
</evidence>
<sequence>MNGAHQKISASQLHYLPSSQMHPANTRFHFSFANYYDPTRMGFGALRVLNDDEIKPHSGFGRHQHKNMEIISYVVKGKLTHWDSVTQKEATIGRGYVQAISSGTGVWHTEMNKQSQWCRLLQIWITPQKRGGNARYNQQGFELKDRENKLLHIVGRANTKNKAPLYINADVNFYASELTDSRVVVEFELKAGRQAYINCVEGSVHIDGFPALNERDSLAITTPTRLKIMLKGNHAHVIVIEMKKSKK</sequence>
<comment type="cofactor">
    <cofactor evidence="2">
        <name>Fe cation</name>
        <dbReference type="ChEBI" id="CHEBI:24875"/>
    </cofactor>
    <text evidence="2">Binds 1 Fe cation per subunit.</text>
</comment>